<dbReference type="GO" id="GO:0032502">
    <property type="term" value="P:developmental process"/>
    <property type="evidence" value="ECO:0007669"/>
    <property type="project" value="UniProtKB-ARBA"/>
</dbReference>
<dbReference type="GO" id="GO:0001664">
    <property type="term" value="F:G protein-coupled receptor binding"/>
    <property type="evidence" value="ECO:0007669"/>
    <property type="project" value="TreeGrafter"/>
</dbReference>
<evidence type="ECO:0000256" key="2">
    <source>
        <dbReference type="ARBA" id="ARBA00022707"/>
    </source>
</evidence>
<dbReference type="InterPro" id="IPR011025">
    <property type="entry name" value="GproteinA_insert"/>
</dbReference>
<keyword evidence="7" id="KW-0564">Palmitate</keyword>
<dbReference type="GO" id="GO:0005834">
    <property type="term" value="C:heterotrimeric G-protein complex"/>
    <property type="evidence" value="ECO:0007669"/>
    <property type="project" value="TreeGrafter"/>
</dbReference>
<evidence type="ECO:0000256" key="8">
    <source>
        <dbReference type="ARBA" id="ARBA00023224"/>
    </source>
</evidence>
<dbReference type="Gene3D" id="3.40.50.300">
    <property type="entry name" value="P-loop containing nucleotide triphosphate hydrolases"/>
    <property type="match status" value="1"/>
</dbReference>
<evidence type="ECO:0000313" key="12">
    <source>
        <dbReference type="EMBL" id="KZZ95096.1"/>
    </source>
</evidence>
<feature type="binding site" evidence="10">
    <location>
        <position position="327"/>
    </location>
    <ligand>
        <name>GTP</name>
        <dbReference type="ChEBI" id="CHEBI:37565"/>
    </ligand>
</feature>
<dbReference type="PANTHER" id="PTHR10218">
    <property type="entry name" value="GTP-BINDING PROTEIN ALPHA SUBUNIT"/>
    <property type="match status" value="1"/>
</dbReference>
<dbReference type="GO" id="GO:0031683">
    <property type="term" value="F:G-protein beta/gamma-subunit complex binding"/>
    <property type="evidence" value="ECO:0007669"/>
    <property type="project" value="InterPro"/>
</dbReference>
<dbReference type="FunFam" id="1.10.400.10:FF:000007">
    <property type="entry name" value="Guanine nucleotide-binding protein subunit alpha"/>
    <property type="match status" value="1"/>
</dbReference>
<dbReference type="FunFam" id="3.40.50.300:FF:000181">
    <property type="entry name" value="Guanine nucleotide-binding protein subunit alpha"/>
    <property type="match status" value="1"/>
</dbReference>
<dbReference type="GO" id="GO:0010255">
    <property type="term" value="P:glucose mediated signaling pathway"/>
    <property type="evidence" value="ECO:0007669"/>
    <property type="project" value="UniProtKB-ARBA"/>
</dbReference>
<dbReference type="PROSITE" id="PS51882">
    <property type="entry name" value="G_ALPHA"/>
    <property type="match status" value="1"/>
</dbReference>
<evidence type="ECO:0000256" key="3">
    <source>
        <dbReference type="ARBA" id="ARBA00022723"/>
    </source>
</evidence>
<dbReference type="GO" id="GO:0003924">
    <property type="term" value="F:GTPase activity"/>
    <property type="evidence" value="ECO:0007669"/>
    <property type="project" value="InterPro"/>
</dbReference>
<name>A0A168BC37_9EURO</name>
<comment type="similarity">
    <text evidence="1">Belongs to the G-alpha family. G(q) subfamily.</text>
</comment>
<evidence type="ECO:0000256" key="11">
    <source>
        <dbReference type="PIRSR" id="PIRSR601019-2"/>
    </source>
</evidence>
<dbReference type="PANTHER" id="PTHR10218:SF369">
    <property type="entry name" value="GUANINE NUCLEOTIDE-BINDING PROTEIN ALPHA-2 SUBUNIT"/>
    <property type="match status" value="1"/>
</dbReference>
<dbReference type="Proteomes" id="UP000242877">
    <property type="component" value="Unassembled WGS sequence"/>
</dbReference>
<dbReference type="GO" id="GO:0007189">
    <property type="term" value="P:adenylate cyclase-activating G protein-coupled receptor signaling pathway"/>
    <property type="evidence" value="ECO:0007669"/>
    <property type="project" value="TreeGrafter"/>
</dbReference>
<evidence type="ECO:0000256" key="1">
    <source>
        <dbReference type="ARBA" id="ARBA00007976"/>
    </source>
</evidence>
<comment type="caution">
    <text evidence="12">The sequence shown here is derived from an EMBL/GenBank/DDBJ whole genome shotgun (WGS) entry which is preliminary data.</text>
</comment>
<dbReference type="AlphaFoldDB" id="A0A168BC37"/>
<accession>A0A168BC37</accession>
<proteinExistence type="inferred from homology"/>
<evidence type="ECO:0000256" key="6">
    <source>
        <dbReference type="ARBA" id="ARBA00023134"/>
    </source>
</evidence>
<keyword evidence="2" id="KW-0519">Myristate</keyword>
<keyword evidence="3 11" id="KW-0479">Metal-binding</keyword>
<keyword evidence="9" id="KW-0449">Lipoprotein</keyword>
<keyword evidence="13" id="KW-1185">Reference proteome</keyword>
<dbReference type="SUPFAM" id="SSF47895">
    <property type="entry name" value="Transducin (alpha subunit), insertion domain"/>
    <property type="match status" value="1"/>
</dbReference>
<dbReference type="Gene3D" id="1.10.400.10">
    <property type="entry name" value="GI Alpha 1, domain 2-like"/>
    <property type="match status" value="1"/>
</dbReference>
<reference evidence="12 13" key="1">
    <citation type="journal article" date="2016" name="Genome Biol. Evol.">
        <title>Divergent and convergent evolution of fungal pathogenicity.</title>
        <authorList>
            <person name="Shang Y."/>
            <person name="Xiao G."/>
            <person name="Zheng P."/>
            <person name="Cen K."/>
            <person name="Zhan S."/>
            <person name="Wang C."/>
        </authorList>
    </citation>
    <scope>NUCLEOTIDE SEQUENCE [LARGE SCALE GENOMIC DNA]</scope>
    <source>
        <strain evidence="12 13">ARSEF 7405</strain>
    </source>
</reference>
<feature type="binding site" evidence="11">
    <location>
        <position position="49"/>
    </location>
    <ligand>
        <name>Mg(2+)</name>
        <dbReference type="ChEBI" id="CHEBI:18420"/>
    </ligand>
</feature>
<keyword evidence="4 10" id="KW-0547">Nucleotide-binding</keyword>
<dbReference type="InterPro" id="IPR027417">
    <property type="entry name" value="P-loop_NTPase"/>
</dbReference>
<gene>
    <name evidence="12" type="ORF">AAP_01584</name>
</gene>
<evidence type="ECO:0000256" key="4">
    <source>
        <dbReference type="ARBA" id="ARBA00022741"/>
    </source>
</evidence>
<feature type="binding site" evidence="11">
    <location>
        <position position="184"/>
    </location>
    <ligand>
        <name>Mg(2+)</name>
        <dbReference type="ChEBI" id="CHEBI:18420"/>
    </ligand>
</feature>
<dbReference type="PRINTS" id="PR00318">
    <property type="entry name" value="GPROTEINA"/>
</dbReference>
<evidence type="ECO:0000313" key="13">
    <source>
        <dbReference type="Proteomes" id="UP000242877"/>
    </source>
</evidence>
<dbReference type="GO" id="GO:0005525">
    <property type="term" value="F:GTP binding"/>
    <property type="evidence" value="ECO:0007669"/>
    <property type="project" value="UniProtKB-KW"/>
</dbReference>
<dbReference type="InterPro" id="IPR001019">
    <property type="entry name" value="Gprotein_alpha_su"/>
</dbReference>
<feature type="binding site" evidence="10">
    <location>
        <begin position="45"/>
        <end position="50"/>
    </location>
    <ligand>
        <name>GTP</name>
        <dbReference type="ChEBI" id="CHEBI:37565"/>
    </ligand>
</feature>
<dbReference type="SUPFAM" id="SSF52540">
    <property type="entry name" value="P-loop containing nucleoside triphosphate hydrolases"/>
    <property type="match status" value="1"/>
</dbReference>
<feature type="binding site" evidence="10">
    <location>
        <begin position="178"/>
        <end position="184"/>
    </location>
    <ligand>
        <name>GTP</name>
        <dbReference type="ChEBI" id="CHEBI:37565"/>
    </ligand>
</feature>
<feature type="binding site" evidence="10">
    <location>
        <begin position="272"/>
        <end position="275"/>
    </location>
    <ligand>
        <name>GTP</name>
        <dbReference type="ChEBI" id="CHEBI:37565"/>
    </ligand>
</feature>
<dbReference type="CDD" id="cd00066">
    <property type="entry name" value="G-alpha"/>
    <property type="match status" value="1"/>
</dbReference>
<dbReference type="SMART" id="SM00275">
    <property type="entry name" value="G_alpha"/>
    <property type="match status" value="1"/>
</dbReference>
<dbReference type="OrthoDB" id="5817230at2759"/>
<evidence type="ECO:0000256" key="7">
    <source>
        <dbReference type="ARBA" id="ARBA00023139"/>
    </source>
</evidence>
<dbReference type="GO" id="GO:0005737">
    <property type="term" value="C:cytoplasm"/>
    <property type="evidence" value="ECO:0007669"/>
    <property type="project" value="TreeGrafter"/>
</dbReference>
<protein>
    <submittedName>
        <fullName evidence="12">Guanine nucleotide binding protein (G-protein), alpha subunit</fullName>
    </submittedName>
</protein>
<keyword evidence="6 10" id="KW-0342">GTP-binding</keyword>
<dbReference type="GO" id="GO:0046872">
    <property type="term" value="F:metal ion binding"/>
    <property type="evidence" value="ECO:0007669"/>
    <property type="project" value="UniProtKB-KW"/>
</dbReference>
<dbReference type="EMBL" id="AZGZ01000005">
    <property type="protein sequence ID" value="KZZ95096.1"/>
    <property type="molecule type" value="Genomic_DNA"/>
</dbReference>
<dbReference type="VEuPathDB" id="FungiDB:AAP_01584"/>
<keyword evidence="8" id="KW-0807">Transducer</keyword>
<evidence type="ECO:0000256" key="9">
    <source>
        <dbReference type="ARBA" id="ARBA00023288"/>
    </source>
</evidence>
<feature type="binding site" evidence="10">
    <location>
        <begin position="153"/>
        <end position="154"/>
    </location>
    <ligand>
        <name>GTP</name>
        <dbReference type="ChEBI" id="CHEBI:37565"/>
    </ligand>
</feature>
<feature type="binding site" evidence="10">
    <location>
        <begin position="203"/>
        <end position="207"/>
    </location>
    <ligand>
        <name>GTP</name>
        <dbReference type="ChEBI" id="CHEBI:37565"/>
    </ligand>
</feature>
<organism evidence="12 13">
    <name type="scientific">Ascosphaera apis ARSEF 7405</name>
    <dbReference type="NCBI Taxonomy" id="392613"/>
    <lineage>
        <taxon>Eukaryota</taxon>
        <taxon>Fungi</taxon>
        <taxon>Dikarya</taxon>
        <taxon>Ascomycota</taxon>
        <taxon>Pezizomycotina</taxon>
        <taxon>Eurotiomycetes</taxon>
        <taxon>Eurotiomycetidae</taxon>
        <taxon>Onygenales</taxon>
        <taxon>Ascosphaeraceae</taxon>
        <taxon>Ascosphaera</taxon>
    </lineage>
</organism>
<evidence type="ECO:0000256" key="5">
    <source>
        <dbReference type="ARBA" id="ARBA00022842"/>
    </source>
</evidence>
<dbReference type="Pfam" id="PF00503">
    <property type="entry name" value="G-alpha"/>
    <property type="match status" value="1"/>
</dbReference>
<dbReference type="FunFam" id="3.40.50.300:FF:000720">
    <property type="entry name" value="Guanine nucleotide-binding protein G(k) subunit alpha"/>
    <property type="match status" value="1"/>
</dbReference>
<keyword evidence="5 11" id="KW-0460">Magnesium</keyword>
<sequence length="356" mass="40999">MGGCMSTTQVSDESKMRSQSIDRALEADAKRRRKECKILLLGAGESGKSTIVKQMKILHQNGYSEEELRQYRMPIYSNLLECGQALAEAMRKFDVKPASARVYKEMDYISKYQLSADPSDPISPAVGEAMTIMWNDPSAPEVVVRQNEFYFMDSAAYFFKHATRITTPNYLPNNDDVLRARIKTTGIHDTRFQMKQLSIHMFDVGGQRSERRKWIHCFENVTAIIFCVALNEFDQVLAEDKERNRLLESLDLFGSVINSRWFMRTGIILFMNKIDLFPAALRRSRLSDYFREYTGANEPEPAAKFILWRFTVENRANLTIYPHLTQATDTRNIQHVFDVVCQTLLQNALKDTGIIL</sequence>
<evidence type="ECO:0000256" key="10">
    <source>
        <dbReference type="PIRSR" id="PIRSR601019-1"/>
    </source>
</evidence>